<dbReference type="EMBL" id="CP137852">
    <property type="protein sequence ID" value="WPB84081.1"/>
    <property type="molecule type" value="Genomic_DNA"/>
</dbReference>
<evidence type="ECO:0000313" key="3">
    <source>
        <dbReference type="Proteomes" id="UP001305521"/>
    </source>
</evidence>
<organism evidence="2 3">
    <name type="scientific">Sediminicoccus rosea</name>
    <dbReference type="NCBI Taxonomy" id="1225128"/>
    <lineage>
        <taxon>Bacteria</taxon>
        <taxon>Pseudomonadati</taxon>
        <taxon>Pseudomonadota</taxon>
        <taxon>Alphaproteobacteria</taxon>
        <taxon>Acetobacterales</taxon>
        <taxon>Roseomonadaceae</taxon>
        <taxon>Sediminicoccus</taxon>
    </lineage>
</organism>
<evidence type="ECO:0000313" key="2">
    <source>
        <dbReference type="EMBL" id="WPB84081.1"/>
    </source>
</evidence>
<feature type="signal peptide" evidence="1">
    <location>
        <begin position="1"/>
        <end position="25"/>
    </location>
</feature>
<evidence type="ECO:0008006" key="4">
    <source>
        <dbReference type="Google" id="ProtNLM"/>
    </source>
</evidence>
<reference evidence="2 3" key="1">
    <citation type="submission" date="2023-11" db="EMBL/GenBank/DDBJ databases">
        <title>Arctic aerobic anoxygenic photoheterotroph Sediminicoccus rosea KRV36 adapts its photosynthesis to long days of polar summer.</title>
        <authorList>
            <person name="Tomasch J."/>
            <person name="Kopejtka K."/>
            <person name="Bily T."/>
            <person name="Gardiner A.T."/>
            <person name="Gardian Z."/>
            <person name="Shivaramu S."/>
            <person name="Koblizek M."/>
            <person name="Engelhardt F."/>
            <person name="Kaftan D."/>
        </authorList>
    </citation>
    <scope>NUCLEOTIDE SEQUENCE [LARGE SCALE GENOMIC DNA]</scope>
    <source>
        <strain evidence="2 3">R-30</strain>
    </source>
</reference>
<evidence type="ECO:0000256" key="1">
    <source>
        <dbReference type="SAM" id="SignalP"/>
    </source>
</evidence>
<dbReference type="RefSeq" id="WP_318648036.1">
    <property type="nucleotide sequence ID" value="NZ_CP137852.1"/>
</dbReference>
<proteinExistence type="predicted"/>
<name>A0ABZ0PFM7_9PROT</name>
<feature type="chain" id="PRO_5046723789" description="Secreted protein" evidence="1">
    <location>
        <begin position="26"/>
        <end position="123"/>
    </location>
</feature>
<sequence length="123" mass="13316">MTRHALVTASALAVAALAWVPPAQSQRPAFILYCVELQTSWAANIMMDTRDSAGNWSNIYYVTTDPGRRCQRAPQDVTQVRFTIRGNVGGPLRNVCQVTGHGDRAATLQVSGSQESPACVLVQ</sequence>
<accession>A0ABZ0PFM7</accession>
<keyword evidence="3" id="KW-1185">Reference proteome</keyword>
<gene>
    <name evidence="2" type="ORF">R9Z33_18515</name>
</gene>
<protein>
    <recommendedName>
        <fullName evidence="4">Secreted protein</fullName>
    </recommendedName>
</protein>
<keyword evidence="1" id="KW-0732">Signal</keyword>
<dbReference type="Proteomes" id="UP001305521">
    <property type="component" value="Chromosome"/>
</dbReference>